<evidence type="ECO:0000256" key="5">
    <source>
        <dbReference type="ARBA" id="ARBA00022685"/>
    </source>
</evidence>
<keyword evidence="8" id="KW-1015">Disulfide bond</keyword>
<sequence>MGMLVRLDTFSVAQSAWITMRVLASLVPLILIVWSVGQTGALPIQEKLPSNKGLAAEERMLLMKMLAGMTEKNLTDENLTSLSLEDHLNGTVRGSPAPTPPERPCTNFFWKTVSSC</sequence>
<comment type="function">
    <text evidence="1">Somatostatin inhibits the release of somatotropin.</text>
</comment>
<accession>A0ABD1KWN0</accession>
<dbReference type="AlphaFoldDB" id="A0ABD1KWN0"/>
<evidence type="ECO:0000256" key="2">
    <source>
        <dbReference type="ARBA" id="ARBA00004613"/>
    </source>
</evidence>
<reference evidence="10 11" key="1">
    <citation type="submission" date="2024-09" db="EMBL/GenBank/DDBJ databases">
        <title>A chromosome-level genome assembly of Gray's grenadier anchovy, Coilia grayii.</title>
        <authorList>
            <person name="Fu Z."/>
        </authorList>
    </citation>
    <scope>NUCLEOTIDE SEQUENCE [LARGE SCALE GENOMIC DNA]</scope>
    <source>
        <strain evidence="10">G4</strain>
        <tissue evidence="10">Muscle</tissue>
    </source>
</reference>
<evidence type="ECO:0000256" key="6">
    <source>
        <dbReference type="ARBA" id="ARBA00022702"/>
    </source>
</evidence>
<keyword evidence="4" id="KW-0964">Secreted</keyword>
<keyword evidence="6" id="KW-0372">Hormone</keyword>
<protein>
    <recommendedName>
        <fullName evidence="9">Somatostatin/Cortistatin C-terminal domain-containing protein</fullName>
    </recommendedName>
</protein>
<proteinExistence type="inferred from homology"/>
<name>A0ABD1KWN0_9TELE</name>
<dbReference type="Pfam" id="PF03002">
    <property type="entry name" value="Somatostatin"/>
    <property type="match status" value="1"/>
</dbReference>
<evidence type="ECO:0000256" key="1">
    <source>
        <dbReference type="ARBA" id="ARBA00003524"/>
    </source>
</evidence>
<dbReference type="InterPro" id="IPR004250">
    <property type="entry name" value="Somatostatin"/>
</dbReference>
<feature type="domain" description="Somatostatin/Cortistatin C-terminal" evidence="9">
    <location>
        <begin position="104"/>
        <end position="116"/>
    </location>
</feature>
<gene>
    <name evidence="10" type="ORF">ACEWY4_000413</name>
</gene>
<organism evidence="10 11">
    <name type="scientific">Coilia grayii</name>
    <name type="common">Gray's grenadier anchovy</name>
    <dbReference type="NCBI Taxonomy" id="363190"/>
    <lineage>
        <taxon>Eukaryota</taxon>
        <taxon>Metazoa</taxon>
        <taxon>Chordata</taxon>
        <taxon>Craniata</taxon>
        <taxon>Vertebrata</taxon>
        <taxon>Euteleostomi</taxon>
        <taxon>Actinopterygii</taxon>
        <taxon>Neopterygii</taxon>
        <taxon>Teleostei</taxon>
        <taxon>Clupei</taxon>
        <taxon>Clupeiformes</taxon>
        <taxon>Clupeoidei</taxon>
        <taxon>Engraulidae</taxon>
        <taxon>Coilinae</taxon>
        <taxon>Coilia</taxon>
    </lineage>
</organism>
<comment type="caution">
    <text evidence="10">The sequence shown here is derived from an EMBL/GenBank/DDBJ whole genome shotgun (WGS) entry which is preliminary data.</text>
</comment>
<keyword evidence="11" id="KW-1185">Reference proteome</keyword>
<evidence type="ECO:0000256" key="3">
    <source>
        <dbReference type="ARBA" id="ARBA00008327"/>
    </source>
</evidence>
<dbReference type="PANTHER" id="PTHR10558">
    <property type="entry name" value="SOMATOSTATIN"/>
    <property type="match status" value="1"/>
</dbReference>
<comment type="similarity">
    <text evidence="3">Belongs to the somatostatin family.</text>
</comment>
<evidence type="ECO:0000256" key="7">
    <source>
        <dbReference type="ARBA" id="ARBA00022729"/>
    </source>
</evidence>
<evidence type="ECO:0000313" key="11">
    <source>
        <dbReference type="Proteomes" id="UP001591681"/>
    </source>
</evidence>
<keyword evidence="5" id="KW-0165">Cleavage on pair of basic residues</keyword>
<evidence type="ECO:0000256" key="8">
    <source>
        <dbReference type="ARBA" id="ARBA00023157"/>
    </source>
</evidence>
<dbReference type="Proteomes" id="UP001591681">
    <property type="component" value="Unassembled WGS sequence"/>
</dbReference>
<dbReference type="GO" id="GO:0005179">
    <property type="term" value="F:hormone activity"/>
    <property type="evidence" value="ECO:0007669"/>
    <property type="project" value="UniProtKB-KW"/>
</dbReference>
<evidence type="ECO:0000313" key="10">
    <source>
        <dbReference type="EMBL" id="KAL2103545.1"/>
    </source>
</evidence>
<keyword evidence="7" id="KW-0732">Signal</keyword>
<dbReference type="GO" id="GO:0005576">
    <property type="term" value="C:extracellular region"/>
    <property type="evidence" value="ECO:0007669"/>
    <property type="project" value="UniProtKB-SubCell"/>
</dbReference>
<dbReference type="EMBL" id="JBHFQA010000001">
    <property type="protein sequence ID" value="KAL2103545.1"/>
    <property type="molecule type" value="Genomic_DNA"/>
</dbReference>
<evidence type="ECO:0000256" key="4">
    <source>
        <dbReference type="ARBA" id="ARBA00022525"/>
    </source>
</evidence>
<dbReference type="InterPro" id="IPR018142">
    <property type="entry name" value="Somatostatin/Cortistatin_C"/>
</dbReference>
<dbReference type="PANTHER" id="PTHR10558:SF1">
    <property type="entry name" value="CORTISTATIN"/>
    <property type="match status" value="1"/>
</dbReference>
<evidence type="ECO:0000259" key="9">
    <source>
        <dbReference type="Pfam" id="PF03002"/>
    </source>
</evidence>
<comment type="subcellular location">
    <subcellularLocation>
        <location evidence="2">Secreted</location>
    </subcellularLocation>
</comment>